<dbReference type="HOGENOM" id="CLU_020120_1_1_5"/>
<keyword evidence="7 13" id="KW-0378">Hydrolase</keyword>
<dbReference type="PANTHER" id="PTHR22939:SF129">
    <property type="entry name" value="SERINE PROTEASE HTRA2, MITOCHONDRIAL"/>
    <property type="match status" value="1"/>
</dbReference>
<dbReference type="PROSITE" id="PS50106">
    <property type="entry name" value="PDZ"/>
    <property type="match status" value="2"/>
</dbReference>
<evidence type="ECO:0000256" key="7">
    <source>
        <dbReference type="ARBA" id="ARBA00022801"/>
    </source>
</evidence>
<dbReference type="InterPro" id="IPR041489">
    <property type="entry name" value="PDZ_6"/>
</dbReference>
<feature type="binding site" evidence="10">
    <location>
        <position position="142"/>
    </location>
    <ligand>
        <name>substrate</name>
    </ligand>
</feature>
<dbReference type="InterPro" id="IPR036034">
    <property type="entry name" value="PDZ_sf"/>
</dbReference>
<dbReference type="Pfam" id="PF13365">
    <property type="entry name" value="Trypsin_2"/>
    <property type="match status" value="1"/>
</dbReference>
<dbReference type="SMART" id="SM00228">
    <property type="entry name" value="PDZ"/>
    <property type="match status" value="2"/>
</dbReference>
<dbReference type="Gene3D" id="2.30.42.10">
    <property type="match status" value="2"/>
</dbReference>
<evidence type="ECO:0000256" key="8">
    <source>
        <dbReference type="ARBA" id="ARBA00022825"/>
    </source>
</evidence>
<dbReference type="PANTHER" id="PTHR22939">
    <property type="entry name" value="SERINE PROTEASE FAMILY S1C HTRA-RELATED"/>
    <property type="match status" value="1"/>
</dbReference>
<reference evidence="13 14" key="1">
    <citation type="journal article" date="2011" name="BMC Genomics">
        <title>Genomic insights into an obligate epibiotic bacterial predator: Micavibrio aeruginosavorus ARL-13.</title>
        <authorList>
            <person name="Wang Z."/>
            <person name="Kadouri D."/>
            <person name="Wu M."/>
        </authorList>
    </citation>
    <scope>NUCLEOTIDE SEQUENCE [LARGE SCALE GENOMIC DNA]</scope>
    <source>
        <strain evidence="13 14">ARL-13</strain>
    </source>
</reference>
<dbReference type="GO" id="GO:0004252">
    <property type="term" value="F:serine-type endopeptidase activity"/>
    <property type="evidence" value="ECO:0007669"/>
    <property type="project" value="InterPro"/>
</dbReference>
<dbReference type="SUPFAM" id="SSF50156">
    <property type="entry name" value="PDZ domain-like"/>
    <property type="match status" value="2"/>
</dbReference>
<evidence type="ECO:0000313" key="13">
    <source>
        <dbReference type="EMBL" id="AEP10413.1"/>
    </source>
</evidence>
<dbReference type="NCBIfam" id="TIGR02037">
    <property type="entry name" value="degP_htrA_DO"/>
    <property type="match status" value="1"/>
</dbReference>
<dbReference type="KEGG" id="mai:MICA_2106"/>
<feature type="domain" description="PDZ" evidence="12">
    <location>
        <begin position="391"/>
        <end position="457"/>
    </location>
</feature>
<dbReference type="InterPro" id="IPR001940">
    <property type="entry name" value="Peptidase_S1C"/>
</dbReference>
<proteinExistence type="inferred from homology"/>
<keyword evidence="3 13" id="KW-0645">Protease</keyword>
<accession>G2KQT5</accession>
<dbReference type="CDD" id="cd10839">
    <property type="entry name" value="cpPDZ1_DegP-like"/>
    <property type="match status" value="1"/>
</dbReference>
<protein>
    <submittedName>
        <fullName evidence="13">Protease Do family protein</fullName>
        <ecNumber evidence="13">3.4.21.-</ecNumber>
    </submittedName>
</protein>
<keyword evidence="14" id="KW-1185">Reference proteome</keyword>
<dbReference type="EMBL" id="CP002382">
    <property type="protein sequence ID" value="AEP10413.1"/>
    <property type="molecule type" value="Genomic_DNA"/>
</dbReference>
<feature type="binding site" evidence="10">
    <location>
        <position position="112"/>
    </location>
    <ligand>
        <name>substrate</name>
    </ligand>
</feature>
<feature type="binding site" evidence="10">
    <location>
        <begin position="216"/>
        <end position="218"/>
    </location>
    <ligand>
        <name>substrate</name>
    </ligand>
</feature>
<evidence type="ECO:0000256" key="1">
    <source>
        <dbReference type="ARBA" id="ARBA00004418"/>
    </source>
</evidence>
<evidence type="ECO:0000259" key="12">
    <source>
        <dbReference type="PROSITE" id="PS50106"/>
    </source>
</evidence>
<sequence length="478" mass="50195">MTRFIASLLAVLCLSAPALAQDIPRLVPQSQAQMNLSFAPLVQKVAPAVVNIYTSRTITRRAHPFMSDPFFEQFFGDAFPYSGGGLTRQKVENALGSGVIVDAAGVVITNVHVIDGADEIRVVLADGREFPARVSVRDEPSDIAVLRVDAEGEKLPFAPLRASETAQVGDLVLAIGNPFGVGQTVTSGIISALARSSLNINDFNFFIQTDAAINPGNSGGPLVAMDGGVIGINTAIYSRDGGSLGIGFAVPSEMVMSVMDAEENAVDGSRSVVRPWLGITAQSVTADIAESLGLDRPAGVLVAKLHTASPLHKAGVKAGDLIVAVNGHAIADPSEMKYRMATTKIGGKADMTIMRQGKTRDVKVAAIAPPDEPARKKQLIKGENPLSGATLVNMNPAVVAELGFGDASDDHAGVVVIGVEDRSIATRFVRPGDKLVEVNGVAIETTDDARQALSRAGRGGIWAITLERNGRKQQIVIR</sequence>
<gene>
    <name evidence="13" type="ordered locus">MICA_2106</name>
</gene>
<dbReference type="InterPro" id="IPR009003">
    <property type="entry name" value="Peptidase_S1_PA"/>
</dbReference>
<feature type="active site" description="Charge relay system" evidence="9">
    <location>
        <position position="112"/>
    </location>
</feature>
<keyword evidence="4 11" id="KW-0732">Signal</keyword>
<evidence type="ECO:0000256" key="3">
    <source>
        <dbReference type="ARBA" id="ARBA00022670"/>
    </source>
</evidence>
<dbReference type="AlphaFoldDB" id="G2KQT5"/>
<evidence type="ECO:0000256" key="5">
    <source>
        <dbReference type="ARBA" id="ARBA00022737"/>
    </source>
</evidence>
<feature type="active site" description="Charge relay system" evidence="9">
    <location>
        <position position="142"/>
    </location>
</feature>
<dbReference type="STRING" id="856793.MICA_2106"/>
<name>G2KQT5_MICAA</name>
<dbReference type="eggNOG" id="COG0265">
    <property type="taxonomic scope" value="Bacteria"/>
</dbReference>
<dbReference type="Pfam" id="PF17820">
    <property type="entry name" value="PDZ_6"/>
    <property type="match status" value="1"/>
</dbReference>
<dbReference type="OrthoDB" id="9758917at2"/>
<feature type="chain" id="PRO_5038529157" evidence="11">
    <location>
        <begin position="21"/>
        <end position="478"/>
    </location>
</feature>
<evidence type="ECO:0000256" key="2">
    <source>
        <dbReference type="ARBA" id="ARBA00010541"/>
    </source>
</evidence>
<dbReference type="InterPro" id="IPR001478">
    <property type="entry name" value="PDZ"/>
</dbReference>
<dbReference type="Proteomes" id="UP000009286">
    <property type="component" value="Chromosome"/>
</dbReference>
<evidence type="ECO:0000256" key="11">
    <source>
        <dbReference type="SAM" id="SignalP"/>
    </source>
</evidence>
<dbReference type="InterPro" id="IPR011782">
    <property type="entry name" value="Pept_S1C_Do"/>
</dbReference>
<organism evidence="13 14">
    <name type="scientific">Micavibrio aeruginosavorus (strain ARL-13)</name>
    <dbReference type="NCBI Taxonomy" id="856793"/>
    <lineage>
        <taxon>Bacteria</taxon>
        <taxon>Pseudomonadati</taxon>
        <taxon>Bdellovibrionota</taxon>
        <taxon>Bdellovibrionia</taxon>
        <taxon>Bdellovibrionales</taxon>
        <taxon>Pseudobdellovibrionaceae</taxon>
        <taxon>Micavibrio</taxon>
    </lineage>
</organism>
<comment type="subcellular location">
    <subcellularLocation>
        <location evidence="1">Periplasm</location>
    </subcellularLocation>
</comment>
<feature type="signal peptide" evidence="11">
    <location>
        <begin position="1"/>
        <end position="20"/>
    </location>
</feature>
<keyword evidence="5" id="KW-0677">Repeat</keyword>
<evidence type="ECO:0000256" key="6">
    <source>
        <dbReference type="ARBA" id="ARBA00022764"/>
    </source>
</evidence>
<keyword evidence="8" id="KW-0720">Serine protease</keyword>
<dbReference type="RefSeq" id="WP_014103636.1">
    <property type="nucleotide sequence ID" value="NC_016026.1"/>
</dbReference>
<dbReference type="PRINTS" id="PR00834">
    <property type="entry name" value="PROTEASES2C"/>
</dbReference>
<dbReference type="GO" id="GO:0042597">
    <property type="term" value="C:periplasmic space"/>
    <property type="evidence" value="ECO:0007669"/>
    <property type="project" value="UniProtKB-SubCell"/>
</dbReference>
<dbReference type="Pfam" id="PF13180">
    <property type="entry name" value="PDZ_2"/>
    <property type="match status" value="1"/>
</dbReference>
<dbReference type="EC" id="3.4.21.-" evidence="13"/>
<comment type="similarity">
    <text evidence="2">Belongs to the peptidase S1C family.</text>
</comment>
<evidence type="ECO:0000313" key="14">
    <source>
        <dbReference type="Proteomes" id="UP000009286"/>
    </source>
</evidence>
<evidence type="ECO:0000256" key="4">
    <source>
        <dbReference type="ARBA" id="ARBA00022729"/>
    </source>
</evidence>
<feature type="domain" description="PDZ" evidence="12">
    <location>
        <begin position="265"/>
        <end position="357"/>
    </location>
</feature>
<dbReference type="GO" id="GO:0006508">
    <property type="term" value="P:proteolysis"/>
    <property type="evidence" value="ECO:0007669"/>
    <property type="project" value="UniProtKB-KW"/>
</dbReference>
<keyword evidence="6" id="KW-0574">Periplasm</keyword>
<dbReference type="Gene3D" id="2.40.10.120">
    <property type="match status" value="1"/>
</dbReference>
<evidence type="ECO:0000256" key="9">
    <source>
        <dbReference type="PIRSR" id="PIRSR611782-1"/>
    </source>
</evidence>
<dbReference type="SUPFAM" id="SSF50494">
    <property type="entry name" value="Trypsin-like serine proteases"/>
    <property type="match status" value="1"/>
</dbReference>
<feature type="active site" description="Charge relay system" evidence="9">
    <location>
        <position position="218"/>
    </location>
</feature>
<evidence type="ECO:0000256" key="10">
    <source>
        <dbReference type="PIRSR" id="PIRSR611782-2"/>
    </source>
</evidence>